<reference evidence="2" key="1">
    <citation type="journal article" date="2015" name="PLoS Genet.">
        <title>The dynamic genome and transcriptome of the human fungal pathogen Blastomyces and close relative Emmonsia.</title>
        <authorList>
            <person name="Munoz J.F."/>
            <person name="Gauthier G.M."/>
            <person name="Desjardins C.A."/>
            <person name="Gallo J.E."/>
            <person name="Holder J."/>
            <person name="Sullivan T.D."/>
            <person name="Marty A.J."/>
            <person name="Carmen J.C."/>
            <person name="Chen Z."/>
            <person name="Ding L."/>
            <person name="Gujja S."/>
            <person name="Magrini V."/>
            <person name="Misas E."/>
            <person name="Mitreva M."/>
            <person name="Priest M."/>
            <person name="Saif S."/>
            <person name="Whiston E.A."/>
            <person name="Young S."/>
            <person name="Zeng Q."/>
            <person name="Goldman W.E."/>
            <person name="Mardis E.R."/>
            <person name="Taylor J.W."/>
            <person name="McEwen J.G."/>
            <person name="Clay O.K."/>
            <person name="Klein B.S."/>
            <person name="Cuomo C.A."/>
        </authorList>
    </citation>
    <scope>NUCLEOTIDE SEQUENCE [LARGE SCALE GENOMIC DNA]</scope>
    <source>
        <strain evidence="2">UAMH 3008</strain>
    </source>
</reference>
<evidence type="ECO:0000313" key="2">
    <source>
        <dbReference type="Proteomes" id="UP000034164"/>
    </source>
</evidence>
<evidence type="ECO:0000313" key="1">
    <source>
        <dbReference type="EMBL" id="KKZ66601.1"/>
    </source>
</evidence>
<organism evidence="1 2">
    <name type="scientific">[Emmonsia] crescens</name>
    <dbReference type="NCBI Taxonomy" id="73230"/>
    <lineage>
        <taxon>Eukaryota</taxon>
        <taxon>Fungi</taxon>
        <taxon>Dikarya</taxon>
        <taxon>Ascomycota</taxon>
        <taxon>Pezizomycotina</taxon>
        <taxon>Eurotiomycetes</taxon>
        <taxon>Eurotiomycetidae</taxon>
        <taxon>Onygenales</taxon>
        <taxon>Ajellomycetaceae</taxon>
        <taxon>Emergomyces</taxon>
    </lineage>
</organism>
<dbReference type="VEuPathDB" id="FungiDB:EMCG_07715"/>
<proteinExistence type="predicted"/>
<name>A0A0G2JAZ7_9EURO</name>
<comment type="caution">
    <text evidence="1">The sequence shown here is derived from an EMBL/GenBank/DDBJ whole genome shotgun (WGS) entry which is preliminary data.</text>
</comment>
<dbReference type="AlphaFoldDB" id="A0A0G2JAZ7"/>
<gene>
    <name evidence="1" type="ORF">EMCG_07715</name>
</gene>
<accession>A0A0G2JAZ7</accession>
<dbReference type="Proteomes" id="UP000034164">
    <property type="component" value="Unassembled WGS sequence"/>
</dbReference>
<protein>
    <submittedName>
        <fullName evidence="1">Uncharacterized protein</fullName>
    </submittedName>
</protein>
<sequence length="89" mass="9922">MEAAQEEVAISMYPKIANFDKLLSRLGVDIIIVAIIKWLMKTTEYVTTNGAWSRSRAQRNTSWLLSAVSHARPTSTLGLFATLCFPSMT</sequence>
<dbReference type="EMBL" id="LCZI01000449">
    <property type="protein sequence ID" value="KKZ66601.1"/>
    <property type="molecule type" value="Genomic_DNA"/>
</dbReference>